<evidence type="ECO:0000313" key="1">
    <source>
        <dbReference type="EMBL" id="PKI70653.1"/>
    </source>
</evidence>
<dbReference type="EMBL" id="PGOL01000434">
    <property type="protein sequence ID" value="PKI70653.1"/>
    <property type="molecule type" value="Genomic_DNA"/>
</dbReference>
<organism evidence="1 2">
    <name type="scientific">Punica granatum</name>
    <name type="common">Pomegranate</name>
    <dbReference type="NCBI Taxonomy" id="22663"/>
    <lineage>
        <taxon>Eukaryota</taxon>
        <taxon>Viridiplantae</taxon>
        <taxon>Streptophyta</taxon>
        <taxon>Embryophyta</taxon>
        <taxon>Tracheophyta</taxon>
        <taxon>Spermatophyta</taxon>
        <taxon>Magnoliopsida</taxon>
        <taxon>eudicotyledons</taxon>
        <taxon>Gunneridae</taxon>
        <taxon>Pentapetalae</taxon>
        <taxon>rosids</taxon>
        <taxon>malvids</taxon>
        <taxon>Myrtales</taxon>
        <taxon>Lythraceae</taxon>
        <taxon>Punica</taxon>
    </lineage>
</organism>
<protein>
    <submittedName>
        <fullName evidence="1">Uncharacterized protein</fullName>
    </submittedName>
</protein>
<proteinExistence type="predicted"/>
<name>A0A2I0KQR7_PUNGR</name>
<keyword evidence="2" id="KW-1185">Reference proteome</keyword>
<reference evidence="1 2" key="1">
    <citation type="submission" date="2017-11" db="EMBL/GenBank/DDBJ databases">
        <title>De-novo sequencing of pomegranate (Punica granatum L.) genome.</title>
        <authorList>
            <person name="Akparov Z."/>
            <person name="Amiraslanov A."/>
            <person name="Hajiyeva S."/>
            <person name="Abbasov M."/>
            <person name="Kaur K."/>
            <person name="Hamwieh A."/>
            <person name="Solovyev V."/>
            <person name="Salamov A."/>
            <person name="Braich B."/>
            <person name="Kosarev P."/>
            <person name="Mahmoud A."/>
            <person name="Hajiyev E."/>
            <person name="Babayeva S."/>
            <person name="Izzatullayeva V."/>
            <person name="Mammadov A."/>
            <person name="Mammadov A."/>
            <person name="Sharifova S."/>
            <person name="Ojaghi J."/>
            <person name="Eynullazada K."/>
            <person name="Bayramov B."/>
            <person name="Abdulazimova A."/>
            <person name="Shahmuradov I."/>
        </authorList>
    </citation>
    <scope>NUCLEOTIDE SEQUENCE [LARGE SCALE GENOMIC DNA]</scope>
    <source>
        <strain evidence="2">cv. AG2017</strain>
        <tissue evidence="1">Leaf</tissue>
    </source>
</reference>
<accession>A0A2I0KQR7</accession>
<sequence>MGRGPLADGRSGSPGTAATTLRAAVLALGRPDFSRFWRKSRKSAIWRFWAGGDRGQPVSAAQPA</sequence>
<evidence type="ECO:0000313" key="2">
    <source>
        <dbReference type="Proteomes" id="UP000233551"/>
    </source>
</evidence>
<gene>
    <name evidence="1" type="ORF">CRG98_008886</name>
</gene>
<dbReference type="AlphaFoldDB" id="A0A2I0KQR7"/>
<comment type="caution">
    <text evidence="1">The sequence shown here is derived from an EMBL/GenBank/DDBJ whole genome shotgun (WGS) entry which is preliminary data.</text>
</comment>
<dbReference type="Proteomes" id="UP000233551">
    <property type="component" value="Unassembled WGS sequence"/>
</dbReference>